<feature type="transmembrane region" description="Helical" evidence="8">
    <location>
        <begin position="277"/>
        <end position="296"/>
    </location>
</feature>
<keyword evidence="6" id="KW-0297">G-protein coupled receptor</keyword>
<dbReference type="InterPro" id="IPR053093">
    <property type="entry name" value="GPCR-like"/>
</dbReference>
<feature type="transmembrane region" description="Helical" evidence="8">
    <location>
        <begin position="194"/>
        <end position="219"/>
    </location>
</feature>
<dbReference type="EMBL" id="JACEEZ010025737">
    <property type="protein sequence ID" value="KAG0697991.1"/>
    <property type="molecule type" value="Genomic_DNA"/>
</dbReference>
<dbReference type="PANTHER" id="PTHR47760:SF1">
    <property type="entry name" value="G-PROTEIN COUPLED RECEPTORS FAMILY 1 PROFILE DOMAIN-CONTAINING PROTEIN"/>
    <property type="match status" value="1"/>
</dbReference>
<evidence type="ECO:0000256" key="3">
    <source>
        <dbReference type="ARBA" id="ARBA00022692"/>
    </source>
</evidence>
<dbReference type="InterPro" id="IPR017452">
    <property type="entry name" value="GPCR_Rhodpsn_7TM"/>
</dbReference>
<feature type="transmembrane region" description="Helical" evidence="8">
    <location>
        <begin position="46"/>
        <end position="65"/>
    </location>
</feature>
<evidence type="ECO:0000256" key="7">
    <source>
        <dbReference type="SAM" id="MobiDB-lite"/>
    </source>
</evidence>
<accession>A0A8J8WNJ5</accession>
<reference evidence="10" key="1">
    <citation type="submission" date="2020-07" db="EMBL/GenBank/DDBJ databases">
        <title>The High-quality genome of the commercially important snow crab, Chionoecetes opilio.</title>
        <authorList>
            <person name="Jeong J.-H."/>
            <person name="Ryu S."/>
        </authorList>
    </citation>
    <scope>NUCLEOTIDE SEQUENCE</scope>
    <source>
        <strain evidence="10">MADBK_172401_WGS</strain>
        <tissue evidence="10">Digestive gland</tissue>
    </source>
</reference>
<evidence type="ECO:0000256" key="5">
    <source>
        <dbReference type="ARBA" id="ARBA00023136"/>
    </source>
</evidence>
<keyword evidence="6" id="KW-0807">Transducer</keyword>
<dbReference type="PRINTS" id="PR00237">
    <property type="entry name" value="GPCRRHODOPSN"/>
</dbReference>
<dbReference type="Proteomes" id="UP000770661">
    <property type="component" value="Unassembled WGS sequence"/>
</dbReference>
<organism evidence="10 11">
    <name type="scientific">Chionoecetes opilio</name>
    <name type="common">Atlantic snow crab</name>
    <name type="synonym">Cancer opilio</name>
    <dbReference type="NCBI Taxonomy" id="41210"/>
    <lineage>
        <taxon>Eukaryota</taxon>
        <taxon>Metazoa</taxon>
        <taxon>Ecdysozoa</taxon>
        <taxon>Arthropoda</taxon>
        <taxon>Crustacea</taxon>
        <taxon>Multicrustacea</taxon>
        <taxon>Malacostraca</taxon>
        <taxon>Eumalacostraca</taxon>
        <taxon>Eucarida</taxon>
        <taxon>Decapoda</taxon>
        <taxon>Pleocyemata</taxon>
        <taxon>Brachyura</taxon>
        <taxon>Eubrachyura</taxon>
        <taxon>Majoidea</taxon>
        <taxon>Majidae</taxon>
        <taxon>Chionoecetes</taxon>
    </lineage>
</organism>
<evidence type="ECO:0000256" key="4">
    <source>
        <dbReference type="ARBA" id="ARBA00022989"/>
    </source>
</evidence>
<name>A0A8J8WNJ5_CHIOP</name>
<evidence type="ECO:0000256" key="8">
    <source>
        <dbReference type="SAM" id="Phobius"/>
    </source>
</evidence>
<dbReference type="PROSITE" id="PS00237">
    <property type="entry name" value="G_PROTEIN_RECEP_F1_1"/>
    <property type="match status" value="1"/>
</dbReference>
<protein>
    <submittedName>
        <fullName evidence="10">Putative G-protein coupled receptor</fullName>
    </submittedName>
</protein>
<feature type="compositionally biased region" description="Polar residues" evidence="7">
    <location>
        <begin position="315"/>
        <end position="324"/>
    </location>
</feature>
<dbReference type="PROSITE" id="PS50262">
    <property type="entry name" value="G_PROTEIN_RECEP_F1_2"/>
    <property type="match status" value="1"/>
</dbReference>
<sequence length="374" mass="41944">MLLELSLLVVYRGVLPVMVALGVVASLATIWVLAQPGLRKAVANRYFLALAAFDLLLFLFYIPILVSACGCTFPNYGSAYYFSHFGWSLVNSFHGMSTYTLVLLALDRFMGVWFPTAFKRLQQPPFAFTHRMVAVVVLSVGVQVPFMPHGNVVCAEDKNIKCYSNTTTCESGAWVSVNGYECNYDQPWHIASRYFLSLIVYWLPYVLMLVFNVSLVIAVSLGKTKKNKEDMLVATVIAMTASYVLFTLPITIFLTGFADTDTDRCKNYNPKEMLRHMGNILQIAEHVLHILFLLLINPRFRREMISLVRRRSATSEEGNTTSPGDDQRFGSRPLNSTLHSGKAGDSNRPFRPPIPWRVTSRDSRCPTTPGRGVG</sequence>
<dbReference type="PANTHER" id="PTHR47760">
    <property type="entry name" value="G-PROTEIN COUPLED RECEPTOR B0563.6-LIKE PROTEIN-RELATED"/>
    <property type="match status" value="1"/>
</dbReference>
<feature type="transmembrane region" description="Helical" evidence="8">
    <location>
        <begin position="85"/>
        <end position="106"/>
    </location>
</feature>
<dbReference type="InterPro" id="IPR019427">
    <property type="entry name" value="7TM_GPCR_serpentine_rcpt_Srw"/>
</dbReference>
<keyword evidence="11" id="KW-1185">Reference proteome</keyword>
<gene>
    <name evidence="10" type="ORF">GWK47_026164</name>
</gene>
<feature type="region of interest" description="Disordered" evidence="7">
    <location>
        <begin position="311"/>
        <end position="374"/>
    </location>
</feature>
<comment type="similarity">
    <text evidence="2 6">Belongs to the G-protein coupled receptor 1 family.</text>
</comment>
<dbReference type="Gene3D" id="1.20.1070.10">
    <property type="entry name" value="Rhodopsin 7-helix transmembrane proteins"/>
    <property type="match status" value="1"/>
</dbReference>
<comment type="subcellular location">
    <subcellularLocation>
        <location evidence="1">Membrane</location>
    </subcellularLocation>
</comment>
<evidence type="ECO:0000259" key="9">
    <source>
        <dbReference type="PROSITE" id="PS50262"/>
    </source>
</evidence>
<comment type="caution">
    <text evidence="10">The sequence shown here is derived from an EMBL/GenBank/DDBJ whole genome shotgun (WGS) entry which is preliminary data.</text>
</comment>
<dbReference type="GO" id="GO:0008528">
    <property type="term" value="F:G protein-coupled peptide receptor activity"/>
    <property type="evidence" value="ECO:0007669"/>
    <property type="project" value="InterPro"/>
</dbReference>
<evidence type="ECO:0000256" key="2">
    <source>
        <dbReference type="ARBA" id="ARBA00010663"/>
    </source>
</evidence>
<evidence type="ECO:0000313" key="10">
    <source>
        <dbReference type="EMBL" id="KAG0697991.1"/>
    </source>
</evidence>
<keyword evidence="5 8" id="KW-0472">Membrane</keyword>
<dbReference type="OrthoDB" id="6339515at2759"/>
<dbReference type="GO" id="GO:0016020">
    <property type="term" value="C:membrane"/>
    <property type="evidence" value="ECO:0007669"/>
    <property type="project" value="UniProtKB-SubCell"/>
</dbReference>
<keyword evidence="6 10" id="KW-0675">Receptor</keyword>
<keyword evidence="4 8" id="KW-1133">Transmembrane helix</keyword>
<evidence type="ECO:0000256" key="6">
    <source>
        <dbReference type="RuleBase" id="RU000688"/>
    </source>
</evidence>
<proteinExistence type="inferred from homology"/>
<dbReference type="SUPFAM" id="SSF81321">
    <property type="entry name" value="Family A G protein-coupled receptor-like"/>
    <property type="match status" value="1"/>
</dbReference>
<dbReference type="AlphaFoldDB" id="A0A8J8WNJ5"/>
<feature type="transmembrane region" description="Helical" evidence="8">
    <location>
        <begin position="13"/>
        <end position="34"/>
    </location>
</feature>
<dbReference type="InterPro" id="IPR000276">
    <property type="entry name" value="GPCR_Rhodpsn"/>
</dbReference>
<evidence type="ECO:0000256" key="1">
    <source>
        <dbReference type="ARBA" id="ARBA00004370"/>
    </source>
</evidence>
<feature type="transmembrane region" description="Helical" evidence="8">
    <location>
        <begin position="126"/>
        <end position="146"/>
    </location>
</feature>
<feature type="domain" description="G-protein coupled receptors family 1 profile" evidence="9">
    <location>
        <begin position="25"/>
        <end position="293"/>
    </location>
</feature>
<evidence type="ECO:0000313" key="11">
    <source>
        <dbReference type="Proteomes" id="UP000770661"/>
    </source>
</evidence>
<feature type="transmembrane region" description="Helical" evidence="8">
    <location>
        <begin position="231"/>
        <end position="257"/>
    </location>
</feature>
<dbReference type="Pfam" id="PF10324">
    <property type="entry name" value="7TM_GPCR_Srw"/>
    <property type="match status" value="1"/>
</dbReference>
<keyword evidence="3 6" id="KW-0812">Transmembrane</keyword>